<dbReference type="PANTHER" id="PTHR42867">
    <property type="entry name" value="MEMBRANE PROTEIN-RELATED"/>
    <property type="match status" value="1"/>
</dbReference>
<keyword evidence="3" id="KW-1185">Reference proteome</keyword>
<keyword evidence="1" id="KW-0472">Membrane</keyword>
<feature type="transmembrane region" description="Helical" evidence="1">
    <location>
        <begin position="135"/>
        <end position="156"/>
    </location>
</feature>
<dbReference type="Proteomes" id="UP000197025">
    <property type="component" value="Unassembled WGS sequence"/>
</dbReference>
<accession>A0A212QRN9</accession>
<keyword evidence="1" id="KW-1133">Transmembrane helix</keyword>
<dbReference type="PANTHER" id="PTHR42867:SF1">
    <property type="entry name" value="MEMBRANE PROTEIN-RELATED"/>
    <property type="match status" value="1"/>
</dbReference>
<dbReference type="Pfam" id="PF07136">
    <property type="entry name" value="DUF1385"/>
    <property type="match status" value="1"/>
</dbReference>
<dbReference type="EMBL" id="FYEK01000022">
    <property type="protein sequence ID" value="SNB62248.1"/>
    <property type="molecule type" value="Genomic_DNA"/>
</dbReference>
<feature type="transmembrane region" description="Helical" evidence="1">
    <location>
        <begin position="204"/>
        <end position="223"/>
    </location>
</feature>
<name>A0A212QRN9_9CHLR</name>
<dbReference type="OrthoDB" id="9784805at2"/>
<keyword evidence="1" id="KW-0812">Transmembrane</keyword>
<organism evidence="2 3">
    <name type="scientific">Thermoflexus hugenholtzii JAD2</name>
    <dbReference type="NCBI Taxonomy" id="877466"/>
    <lineage>
        <taxon>Bacteria</taxon>
        <taxon>Bacillati</taxon>
        <taxon>Chloroflexota</taxon>
        <taxon>Thermoflexia</taxon>
        <taxon>Thermoflexales</taxon>
        <taxon>Thermoflexaceae</taxon>
        <taxon>Thermoflexus</taxon>
    </lineage>
</organism>
<dbReference type="FunCoup" id="A0A212QRN9">
    <property type="interactions" value="3"/>
</dbReference>
<reference evidence="3" key="1">
    <citation type="submission" date="2017-06" db="EMBL/GenBank/DDBJ databases">
        <authorList>
            <person name="Varghese N."/>
            <person name="Submissions S."/>
        </authorList>
    </citation>
    <scope>NUCLEOTIDE SEQUENCE [LARGE SCALE GENOMIC DNA]</scope>
    <source>
        <strain evidence="3">JAD2</strain>
    </source>
</reference>
<evidence type="ECO:0000313" key="2">
    <source>
        <dbReference type="EMBL" id="SNB62248.1"/>
    </source>
</evidence>
<evidence type="ECO:0000256" key="1">
    <source>
        <dbReference type="SAM" id="Phobius"/>
    </source>
</evidence>
<proteinExistence type="predicted"/>
<gene>
    <name evidence="2" type="ORF">SAMN02746019_00004730</name>
</gene>
<feature type="transmembrane region" description="Helical" evidence="1">
    <location>
        <begin position="100"/>
        <end position="123"/>
    </location>
</feature>
<evidence type="ECO:0000313" key="3">
    <source>
        <dbReference type="Proteomes" id="UP000197025"/>
    </source>
</evidence>
<dbReference type="InParanoid" id="A0A212QRN9"/>
<protein>
    <submittedName>
        <fullName evidence="2">Uncharacterized conserved protein YqhQ</fullName>
    </submittedName>
</protein>
<dbReference type="InterPro" id="IPR010787">
    <property type="entry name" value="DUF1385"/>
</dbReference>
<sequence length="310" mass="33662">MSERVSVPPRVTALYGGQAVLEGVMIRGPAGLAVAVRAPDGQIVRWTTRLPPRRGWRRWPFLRGVFVLWETLRWGMEALWFSATVAAGEIETREGLRSPAALLTMALSLALALGIFLLLPAFLAEGIEGALGTSAWIRTAVEAALRLGLVIGYLIAVGRHPEVRRVFAYHGAEHKVVHALEAGAPLTVAGARPFPTAHPRCGTAFLLTVIVVAAVLFAFLPASTVIERLLLRLALLPALAGLSYELLWLSARYHHLRPVSWLFAPNLWLQRLTTREPDDAMLEVALAALEAARALESSTEAVTGDEASRL</sequence>
<dbReference type="RefSeq" id="WP_088570746.1">
    <property type="nucleotide sequence ID" value="NZ_FYEK01000022.1"/>
</dbReference>
<dbReference type="AlphaFoldDB" id="A0A212QRN9"/>